<dbReference type="InterPro" id="IPR036282">
    <property type="entry name" value="Glutathione-S-Trfase_C_sf"/>
</dbReference>
<protein>
    <submittedName>
        <fullName evidence="2">Glutathione S-transferase</fullName>
    </submittedName>
</protein>
<evidence type="ECO:0000313" key="2">
    <source>
        <dbReference type="EMBL" id="UXH78104.1"/>
    </source>
</evidence>
<dbReference type="EMBL" id="CP104562">
    <property type="protein sequence ID" value="UXH78104.1"/>
    <property type="molecule type" value="Genomic_DNA"/>
</dbReference>
<name>A0ABY6AY48_9BURK</name>
<dbReference type="PROSITE" id="PS50404">
    <property type="entry name" value="GST_NTER"/>
    <property type="match status" value="1"/>
</dbReference>
<dbReference type="CDD" id="cd03057">
    <property type="entry name" value="GST_N_Beta"/>
    <property type="match status" value="1"/>
</dbReference>
<dbReference type="InterPro" id="IPR036249">
    <property type="entry name" value="Thioredoxin-like_sf"/>
</dbReference>
<dbReference type="PANTHER" id="PTHR44051">
    <property type="entry name" value="GLUTATHIONE S-TRANSFERASE-RELATED"/>
    <property type="match status" value="1"/>
</dbReference>
<dbReference type="Proteomes" id="UP001064933">
    <property type="component" value="Chromosome"/>
</dbReference>
<dbReference type="Pfam" id="PF13409">
    <property type="entry name" value="GST_N_2"/>
    <property type="match status" value="1"/>
</dbReference>
<dbReference type="InterPro" id="IPR004045">
    <property type="entry name" value="Glutathione_S-Trfase_N"/>
</dbReference>
<accession>A0ABY6AY48</accession>
<gene>
    <name evidence="2" type="ORF">N4261_24650</name>
</gene>
<reference evidence="2" key="1">
    <citation type="submission" date="2022-10" db="EMBL/GenBank/DDBJ databases">
        <title>Characterization and whole genome sequencing of a new Roseateles species, isolated from fresh water.</title>
        <authorList>
            <person name="Guliayeva D.Y."/>
            <person name="Akhremchuk A.E."/>
            <person name="Sikolenko M.A."/>
            <person name="Valentovich L.N."/>
            <person name="Sidarenka A.V."/>
        </authorList>
    </citation>
    <scope>NUCLEOTIDE SEQUENCE</scope>
    <source>
        <strain evidence="2">BIM B-1768</strain>
    </source>
</reference>
<proteinExistence type="predicted"/>
<dbReference type="SUPFAM" id="SSF52833">
    <property type="entry name" value="Thioredoxin-like"/>
    <property type="match status" value="1"/>
</dbReference>
<dbReference type="Gene3D" id="1.20.1050.10">
    <property type="match status" value="1"/>
</dbReference>
<dbReference type="SUPFAM" id="SSF47616">
    <property type="entry name" value="GST C-terminal domain-like"/>
    <property type="match status" value="1"/>
</dbReference>
<feature type="domain" description="GST N-terminal" evidence="1">
    <location>
        <begin position="24"/>
        <end position="106"/>
    </location>
</feature>
<organism evidence="2 3">
    <name type="scientific">Roseateles amylovorans</name>
    <dbReference type="NCBI Taxonomy" id="2978473"/>
    <lineage>
        <taxon>Bacteria</taxon>
        <taxon>Pseudomonadati</taxon>
        <taxon>Pseudomonadota</taxon>
        <taxon>Betaproteobacteria</taxon>
        <taxon>Burkholderiales</taxon>
        <taxon>Sphaerotilaceae</taxon>
        <taxon>Roseateles</taxon>
    </lineage>
</organism>
<evidence type="ECO:0000313" key="3">
    <source>
        <dbReference type="Proteomes" id="UP001064933"/>
    </source>
</evidence>
<evidence type="ECO:0000259" key="1">
    <source>
        <dbReference type="PROSITE" id="PS50404"/>
    </source>
</evidence>
<sequence>MNPSAPTHAAGPAAAHGAGPASDASTYVLYGTQGSGSAIAEIALQWCGQPYRVVHASSWEAPSAQEELKRINPLMQIPTLRTPQGEVLTESAAILMHLGLRHPDSGLLGANDATRDQILRGLVYIAANCYSCISITDYPERYTTKEDSESREAVRQAARHRLHLHWTLFADQFPARPWLSGAQPGALDVMAGIVSKWSGTRPHLEQHRPAFFSLLKRIEALPQVAEVHARHWP</sequence>
<keyword evidence="3" id="KW-1185">Reference proteome</keyword>
<dbReference type="CDD" id="cd03188">
    <property type="entry name" value="GST_C_Beta"/>
    <property type="match status" value="1"/>
</dbReference>
<dbReference type="RefSeq" id="WP_261757878.1">
    <property type="nucleotide sequence ID" value="NZ_CP104562.2"/>
</dbReference>
<dbReference type="PANTHER" id="PTHR44051:SF8">
    <property type="entry name" value="GLUTATHIONE S-TRANSFERASE GSTA"/>
    <property type="match status" value="1"/>
</dbReference>
<dbReference type="Gene3D" id="3.40.30.10">
    <property type="entry name" value="Glutaredoxin"/>
    <property type="match status" value="1"/>
</dbReference>